<dbReference type="AlphaFoldDB" id="A0AAD7ZE69"/>
<sequence>NCGYPTPLLSKINGKSFWLFSPQFFVLLFSCKISVNKQIELLVQPRLLSLLFKIRDKYIVNLHSSRYRQHLFLYAAPLCAALTHPPVWFSKCLHDPESKDFVITQMNNNTPDANLNTISPSSSMMGHVACTVNLAKMVLIFPPMFWSSLVPMSSWDDFSILDNKINTFTNTVVEVQSITAWVIFFELRANSAPGRSFTAIIAFTCYDLQLYWLSRIVRATCYLSVKMSCYSIMFDHIDKLLFGTVTLYSHSPFLPITPFILLQTS</sequence>
<reference evidence="1" key="2">
    <citation type="submission" date="2023-05" db="EMBL/GenBank/DDBJ databases">
        <authorList>
            <person name="Fouks B."/>
        </authorList>
    </citation>
    <scope>NUCLEOTIDE SEQUENCE</scope>
    <source>
        <strain evidence="1">Stay&amp;Tobe</strain>
        <tissue evidence="1">Testes</tissue>
    </source>
</reference>
<evidence type="ECO:0000313" key="2">
    <source>
        <dbReference type="Proteomes" id="UP001233999"/>
    </source>
</evidence>
<dbReference type="Proteomes" id="UP001233999">
    <property type="component" value="Unassembled WGS sequence"/>
</dbReference>
<comment type="caution">
    <text evidence="1">The sequence shown here is derived from an EMBL/GenBank/DDBJ whole genome shotgun (WGS) entry which is preliminary data.</text>
</comment>
<keyword evidence="2" id="KW-1185">Reference proteome</keyword>
<feature type="non-terminal residue" evidence="1">
    <location>
        <position position="265"/>
    </location>
</feature>
<evidence type="ECO:0000313" key="1">
    <source>
        <dbReference type="EMBL" id="KAJ9578913.1"/>
    </source>
</evidence>
<proteinExistence type="predicted"/>
<gene>
    <name evidence="1" type="ORF">L9F63_004870</name>
</gene>
<protein>
    <submittedName>
        <fullName evidence="1">Uncharacterized protein</fullName>
    </submittedName>
</protein>
<accession>A0AAD7ZE69</accession>
<name>A0AAD7ZE69_DIPPU</name>
<feature type="non-terminal residue" evidence="1">
    <location>
        <position position="1"/>
    </location>
</feature>
<reference evidence="1" key="1">
    <citation type="journal article" date="2023" name="IScience">
        <title>Live-bearing cockroach genome reveals convergent evolutionary mechanisms linked to viviparity in insects and beyond.</title>
        <authorList>
            <person name="Fouks B."/>
            <person name="Harrison M.C."/>
            <person name="Mikhailova A.A."/>
            <person name="Marchal E."/>
            <person name="English S."/>
            <person name="Carruthers M."/>
            <person name="Jennings E.C."/>
            <person name="Chiamaka E.L."/>
            <person name="Frigard R.A."/>
            <person name="Pippel M."/>
            <person name="Attardo G.M."/>
            <person name="Benoit J.B."/>
            <person name="Bornberg-Bauer E."/>
            <person name="Tobe S.S."/>
        </authorList>
    </citation>
    <scope>NUCLEOTIDE SEQUENCE</scope>
    <source>
        <strain evidence="1">Stay&amp;Tobe</strain>
    </source>
</reference>
<dbReference type="EMBL" id="JASPKZ010008855">
    <property type="protein sequence ID" value="KAJ9578913.1"/>
    <property type="molecule type" value="Genomic_DNA"/>
</dbReference>
<organism evidence="1 2">
    <name type="scientific">Diploptera punctata</name>
    <name type="common">Pacific beetle cockroach</name>
    <dbReference type="NCBI Taxonomy" id="6984"/>
    <lineage>
        <taxon>Eukaryota</taxon>
        <taxon>Metazoa</taxon>
        <taxon>Ecdysozoa</taxon>
        <taxon>Arthropoda</taxon>
        <taxon>Hexapoda</taxon>
        <taxon>Insecta</taxon>
        <taxon>Pterygota</taxon>
        <taxon>Neoptera</taxon>
        <taxon>Polyneoptera</taxon>
        <taxon>Dictyoptera</taxon>
        <taxon>Blattodea</taxon>
        <taxon>Blaberoidea</taxon>
        <taxon>Blaberidae</taxon>
        <taxon>Diplopterinae</taxon>
        <taxon>Diploptera</taxon>
    </lineage>
</organism>